<accession>A0A229WR78</accession>
<sequence length="53" mass="6322">MESQQRKGRNGTEEFEDLFLREPDIPREVNVDLDKGNLQRLAENIWLEQGFME</sequence>
<protein>
    <submittedName>
        <fullName evidence="1">Uncharacterized protein</fullName>
    </submittedName>
</protein>
<gene>
    <name evidence="1" type="ORF">KXV57_002408</name>
</gene>
<name>A0A229WR78_ASPFM</name>
<evidence type="ECO:0000313" key="1">
    <source>
        <dbReference type="EMBL" id="KAH1908915.1"/>
    </source>
</evidence>
<comment type="caution">
    <text evidence="1">The sequence shown here is derived from an EMBL/GenBank/DDBJ whole genome shotgun (WGS) entry which is preliminary data.</text>
</comment>
<dbReference type="EMBL" id="JAIBSC010000016">
    <property type="protein sequence ID" value="KAH1908915.1"/>
    <property type="molecule type" value="Genomic_DNA"/>
</dbReference>
<organism evidence="1 2">
    <name type="scientific">Aspergillus fumigatus</name>
    <name type="common">Neosartorya fumigata</name>
    <dbReference type="NCBI Taxonomy" id="746128"/>
    <lineage>
        <taxon>Eukaryota</taxon>
        <taxon>Fungi</taxon>
        <taxon>Dikarya</taxon>
        <taxon>Ascomycota</taxon>
        <taxon>Pezizomycotina</taxon>
        <taxon>Eurotiomycetes</taxon>
        <taxon>Eurotiomycetidae</taxon>
        <taxon>Eurotiales</taxon>
        <taxon>Aspergillaceae</taxon>
        <taxon>Aspergillus</taxon>
        <taxon>Aspergillus subgen. Fumigati</taxon>
    </lineage>
</organism>
<reference evidence="1" key="1">
    <citation type="submission" date="2021-08" db="EMBL/GenBank/DDBJ databases">
        <title>Global Aspergillus fumigatus from environmental and clinical sources.</title>
        <authorList>
            <person name="Barber A."/>
            <person name="Sae-Ong T."/>
        </authorList>
    </citation>
    <scope>NUCLEOTIDE SEQUENCE</scope>
    <source>
        <strain evidence="1">NRZ-2016-071</strain>
    </source>
</reference>
<dbReference type="Proteomes" id="UP000813423">
    <property type="component" value="Unassembled WGS sequence"/>
</dbReference>
<proteinExistence type="predicted"/>
<evidence type="ECO:0000313" key="2">
    <source>
        <dbReference type="Proteomes" id="UP000813423"/>
    </source>
</evidence>
<dbReference type="AlphaFoldDB" id="A0A229WR78"/>